<dbReference type="InterPro" id="IPR008969">
    <property type="entry name" value="CarboxyPept-like_regulatory"/>
</dbReference>
<dbReference type="PROSITE" id="PS51257">
    <property type="entry name" value="PROKAR_LIPOPROTEIN"/>
    <property type="match status" value="1"/>
</dbReference>
<dbReference type="EMBL" id="VOHS01000001">
    <property type="protein sequence ID" value="TWW02437.1"/>
    <property type="molecule type" value="Genomic_DNA"/>
</dbReference>
<sequence length="457" mass="48703">MHLLRLSPVLVYCLLLLTISACRKEVSLEGTPPETEPPPAQIVTTSIQGRVLNEQRQPVQGATVTGGGVTATTDASGYFLLEKIDGPDDATVVTADKNGYFKGYRTLMVREGIIQYIQIELLLENETTISGTTGGIIPFPEGTLTFPAGSILTAGDQIYGGPVTVRSIYINPENSTIADQMPGDLRGINNQNRQVFLRAFSMITTTMEDGAGNTLHPDSTNPVTFRIMIPNTLASSAPAEIPLWYFNSATGFWVQEGTATREGNDYVGNITKPGYWLCATTLPQIVLTADIKDQNGNPVPNLRVTVMTKVDFIPSFAFSAEDGIFYGKVPANNVLILTVTDNCDNVLRQQEIGPFSTAATVNNVSVTLPASSSLIIKGTAKDCDNANVATGKVIINIDGVNYAASISQGSFNTTIVRCETDPVNITLTATDNGTGKTSAMTTNASSGTITPNIVVCD</sequence>
<proteinExistence type="predicted"/>
<evidence type="ECO:0008006" key="3">
    <source>
        <dbReference type="Google" id="ProtNLM"/>
    </source>
</evidence>
<evidence type="ECO:0000313" key="1">
    <source>
        <dbReference type="EMBL" id="TWW02437.1"/>
    </source>
</evidence>
<dbReference type="Proteomes" id="UP000318815">
    <property type="component" value="Unassembled WGS sequence"/>
</dbReference>
<dbReference type="Gene3D" id="2.60.40.1120">
    <property type="entry name" value="Carboxypeptidase-like, regulatory domain"/>
    <property type="match status" value="1"/>
</dbReference>
<dbReference type="OrthoDB" id="973965at2"/>
<dbReference type="SUPFAM" id="SSF49464">
    <property type="entry name" value="Carboxypeptidase regulatory domain-like"/>
    <property type="match status" value="1"/>
</dbReference>
<keyword evidence="2" id="KW-1185">Reference proteome</keyword>
<protein>
    <recommendedName>
        <fullName evidence="3">Carboxypeptidase regulatory-like domain-containing protein</fullName>
    </recommendedName>
</protein>
<reference evidence="1 2" key="1">
    <citation type="submission" date="2019-08" db="EMBL/GenBank/DDBJ databases">
        <title>Whole genome sequencing of chitin degrading bacteria Chitinophaga pinensis YS16.</title>
        <authorList>
            <person name="Singh R.P."/>
            <person name="Manchanda G."/>
            <person name="Maurya I.K."/>
            <person name="Joshi N.K."/>
            <person name="Srivastava A.K."/>
        </authorList>
    </citation>
    <scope>NUCLEOTIDE SEQUENCE [LARGE SCALE GENOMIC DNA]</scope>
    <source>
        <strain evidence="1 2">YS-16</strain>
    </source>
</reference>
<accession>A0A5C6M0T1</accession>
<organism evidence="1 2">
    <name type="scientific">Chitinophaga pinensis</name>
    <dbReference type="NCBI Taxonomy" id="79329"/>
    <lineage>
        <taxon>Bacteria</taxon>
        <taxon>Pseudomonadati</taxon>
        <taxon>Bacteroidota</taxon>
        <taxon>Chitinophagia</taxon>
        <taxon>Chitinophagales</taxon>
        <taxon>Chitinophagaceae</taxon>
        <taxon>Chitinophaga</taxon>
    </lineage>
</organism>
<evidence type="ECO:0000313" key="2">
    <source>
        <dbReference type="Proteomes" id="UP000318815"/>
    </source>
</evidence>
<name>A0A5C6M0T1_9BACT</name>
<comment type="caution">
    <text evidence="1">The sequence shown here is derived from an EMBL/GenBank/DDBJ whole genome shotgun (WGS) entry which is preliminary data.</text>
</comment>
<gene>
    <name evidence="1" type="ORF">FEF09_01120</name>
</gene>
<dbReference type="AlphaFoldDB" id="A0A5C6M0T1"/>